<protein>
    <submittedName>
        <fullName evidence="11">Transport ATP-binding protein CydD</fullName>
    </submittedName>
</protein>
<evidence type="ECO:0000256" key="2">
    <source>
        <dbReference type="ARBA" id="ARBA00005417"/>
    </source>
</evidence>
<proteinExistence type="inferred from homology"/>
<dbReference type="InterPro" id="IPR036640">
    <property type="entry name" value="ABC1_TM_sf"/>
</dbReference>
<dbReference type="GO" id="GO:0005886">
    <property type="term" value="C:plasma membrane"/>
    <property type="evidence" value="ECO:0007669"/>
    <property type="project" value="UniProtKB-SubCell"/>
</dbReference>
<dbReference type="Gene3D" id="3.40.50.300">
    <property type="entry name" value="P-loop containing nucleotide triphosphate hydrolases"/>
    <property type="match status" value="1"/>
</dbReference>
<dbReference type="InterPro" id="IPR039421">
    <property type="entry name" value="Type_1_exporter"/>
</dbReference>
<evidence type="ECO:0000313" key="11">
    <source>
        <dbReference type="EMBL" id="BAQ18740.1"/>
    </source>
</evidence>
<keyword evidence="6 8" id="KW-1133">Transmembrane helix</keyword>
<dbReference type="PROSITE" id="PS50893">
    <property type="entry name" value="ABC_TRANSPORTER_2"/>
    <property type="match status" value="1"/>
</dbReference>
<dbReference type="Gene3D" id="1.20.1560.10">
    <property type="entry name" value="ABC transporter type 1, transmembrane domain"/>
    <property type="match status" value="1"/>
</dbReference>
<dbReference type="PROSITE" id="PS50929">
    <property type="entry name" value="ABC_TM1F"/>
    <property type="match status" value="1"/>
</dbReference>
<dbReference type="RefSeq" id="WP_052464838.1">
    <property type="nucleotide sequence ID" value="NZ_AP014648.1"/>
</dbReference>
<comment type="similarity">
    <text evidence="2">Belongs to the ABC transporter superfamily.</text>
</comment>
<feature type="domain" description="ABC transporter" evidence="9">
    <location>
        <begin position="351"/>
        <end position="569"/>
    </location>
</feature>
<dbReference type="Pfam" id="PF00005">
    <property type="entry name" value="ABC_tran"/>
    <property type="match status" value="1"/>
</dbReference>
<feature type="transmembrane region" description="Helical" evidence="8">
    <location>
        <begin position="146"/>
        <end position="164"/>
    </location>
</feature>
<dbReference type="InterPro" id="IPR011527">
    <property type="entry name" value="ABC1_TM_dom"/>
</dbReference>
<evidence type="ECO:0000256" key="3">
    <source>
        <dbReference type="ARBA" id="ARBA00022692"/>
    </source>
</evidence>
<dbReference type="GO" id="GO:0140359">
    <property type="term" value="F:ABC-type transporter activity"/>
    <property type="evidence" value="ECO:0007669"/>
    <property type="project" value="InterPro"/>
</dbReference>
<keyword evidence="3 8" id="KW-0812">Transmembrane</keyword>
<dbReference type="InterPro" id="IPR003439">
    <property type="entry name" value="ABC_transporter-like_ATP-bd"/>
</dbReference>
<dbReference type="CDD" id="cd18584">
    <property type="entry name" value="ABC_6TM_AarD_CydD"/>
    <property type="match status" value="1"/>
</dbReference>
<dbReference type="PANTHER" id="PTHR24221:SF261">
    <property type="entry name" value="GLUTATHIONE_L-CYSTEINE TRANSPORT SYSTEM ATP-BINDING_PERMEASE PROTEIN CYDD"/>
    <property type="match status" value="1"/>
</dbReference>
<name>A0A0A8K741_9HYPH</name>
<feature type="transmembrane region" description="Helical" evidence="8">
    <location>
        <begin position="30"/>
        <end position="56"/>
    </location>
</feature>
<feature type="domain" description="ABC transmembrane type-1" evidence="10">
    <location>
        <begin position="30"/>
        <end position="319"/>
    </location>
</feature>
<dbReference type="InterPro" id="IPR003593">
    <property type="entry name" value="AAA+_ATPase"/>
</dbReference>
<dbReference type="GO" id="GO:0034040">
    <property type="term" value="F:ATPase-coupled lipid transmembrane transporter activity"/>
    <property type="evidence" value="ECO:0007669"/>
    <property type="project" value="TreeGrafter"/>
</dbReference>
<evidence type="ECO:0000256" key="5">
    <source>
        <dbReference type="ARBA" id="ARBA00022840"/>
    </source>
</evidence>
<organism evidence="11 12">
    <name type="scientific">Methyloceanibacter caenitepidi</name>
    <dbReference type="NCBI Taxonomy" id="1384459"/>
    <lineage>
        <taxon>Bacteria</taxon>
        <taxon>Pseudomonadati</taxon>
        <taxon>Pseudomonadota</taxon>
        <taxon>Alphaproteobacteria</taxon>
        <taxon>Hyphomicrobiales</taxon>
        <taxon>Hyphomicrobiaceae</taxon>
        <taxon>Methyloceanibacter</taxon>
    </lineage>
</organism>
<dbReference type="Proteomes" id="UP000031643">
    <property type="component" value="Chromosome"/>
</dbReference>
<evidence type="ECO:0000256" key="1">
    <source>
        <dbReference type="ARBA" id="ARBA00004651"/>
    </source>
</evidence>
<evidence type="ECO:0000256" key="4">
    <source>
        <dbReference type="ARBA" id="ARBA00022741"/>
    </source>
</evidence>
<dbReference type="OrthoDB" id="9806127at2"/>
<dbReference type="Pfam" id="PF00664">
    <property type="entry name" value="ABC_membrane"/>
    <property type="match status" value="1"/>
</dbReference>
<dbReference type="SMART" id="SM00382">
    <property type="entry name" value="AAA"/>
    <property type="match status" value="1"/>
</dbReference>
<sequence length="570" mass="60391">MDDSTEQDEAHRRRAQARIIAPVRDTLRRAALLAVAAGLIWPLQAALIAWVISIWVTSGGSDTGAADNALLAIAGFVALGVIRAGLDRLSGRLLFDAADRTIARERAILIRREARNPSEAGSAEVSALAVQKLPLLQAWVTRYHVAMMRTAVLPLALAVLAFTISWAAALILLISGPLIPMFMALVGMAAEDASRQQMREIGSMNDMLMERLSAMLDIRLLGATKRAARDFETRAESLREKSMAVLRIAFLSSTVLELFAAIGVAMMAVFVGFSLLGELNFGTWGTPLSLREGIFLLLIAPEFFQPMRDLAAAWHDRAAGYAVVADLDALDEAERVALVGTGARAAPLEGQATVAVSKAVAALPGRALPLPDLQLKAGESVALTGPSGSGKTTALASIAGLVPLDAGAITVCGHTLDAQTADAWRARLSLIPQRPHFPDETLRVWLDPEDTGRDPSPALDIAGARDVVERLPHGLATTLGETGGGVSGGEARRLMIARAALDDSNVILADEPTADLDAETAKRIIEALVRLKDQGRTLIVATHDPALAAAMDRQVHLPLMHAPFASEGAS</sequence>
<dbReference type="AlphaFoldDB" id="A0A0A8K741"/>
<feature type="transmembrane region" description="Helical" evidence="8">
    <location>
        <begin position="248"/>
        <end position="275"/>
    </location>
</feature>
<accession>A0A0A8K741</accession>
<keyword evidence="7 8" id="KW-0472">Membrane</keyword>
<comment type="subcellular location">
    <subcellularLocation>
        <location evidence="1">Cell membrane</location>
        <topology evidence="1">Multi-pass membrane protein</topology>
    </subcellularLocation>
</comment>
<keyword evidence="4" id="KW-0547">Nucleotide-binding</keyword>
<dbReference type="KEGG" id="mcg:GL4_3316"/>
<evidence type="ECO:0000259" key="9">
    <source>
        <dbReference type="PROSITE" id="PS50893"/>
    </source>
</evidence>
<feature type="transmembrane region" description="Helical" evidence="8">
    <location>
        <begin position="68"/>
        <end position="86"/>
    </location>
</feature>
<dbReference type="GO" id="GO:0016887">
    <property type="term" value="F:ATP hydrolysis activity"/>
    <property type="evidence" value="ECO:0007669"/>
    <property type="project" value="InterPro"/>
</dbReference>
<dbReference type="GO" id="GO:0005524">
    <property type="term" value="F:ATP binding"/>
    <property type="evidence" value="ECO:0007669"/>
    <property type="project" value="UniProtKB-KW"/>
</dbReference>
<evidence type="ECO:0000259" key="10">
    <source>
        <dbReference type="PROSITE" id="PS50929"/>
    </source>
</evidence>
<feature type="transmembrane region" description="Helical" evidence="8">
    <location>
        <begin position="170"/>
        <end position="190"/>
    </location>
</feature>
<evidence type="ECO:0000256" key="8">
    <source>
        <dbReference type="SAM" id="Phobius"/>
    </source>
</evidence>
<dbReference type="PROSITE" id="PS00211">
    <property type="entry name" value="ABC_TRANSPORTER_1"/>
    <property type="match status" value="1"/>
</dbReference>
<dbReference type="PANTHER" id="PTHR24221">
    <property type="entry name" value="ATP-BINDING CASSETTE SUB-FAMILY B"/>
    <property type="match status" value="1"/>
</dbReference>
<keyword evidence="12" id="KW-1185">Reference proteome</keyword>
<gene>
    <name evidence="11" type="ORF">GL4_3316</name>
</gene>
<dbReference type="InterPro" id="IPR017871">
    <property type="entry name" value="ABC_transporter-like_CS"/>
</dbReference>
<dbReference type="SUPFAM" id="SSF52540">
    <property type="entry name" value="P-loop containing nucleoside triphosphate hydrolases"/>
    <property type="match status" value="1"/>
</dbReference>
<dbReference type="SUPFAM" id="SSF90123">
    <property type="entry name" value="ABC transporter transmembrane region"/>
    <property type="match status" value="1"/>
</dbReference>
<reference evidence="11 12" key="1">
    <citation type="submission" date="2014-09" db="EMBL/GenBank/DDBJ databases">
        <title>Genome sequencing of Methyloceanibacter caenitepidi Gela4.</title>
        <authorList>
            <person name="Takeuchi M."/>
            <person name="Susumu S."/>
            <person name="Kamagata Y."/>
            <person name="Oshima K."/>
            <person name="Hattori M."/>
            <person name="Iwasaki W."/>
        </authorList>
    </citation>
    <scope>NUCLEOTIDE SEQUENCE [LARGE SCALE GENOMIC DNA]</scope>
    <source>
        <strain evidence="11 12">Gela4</strain>
    </source>
</reference>
<dbReference type="EMBL" id="AP014648">
    <property type="protein sequence ID" value="BAQ18740.1"/>
    <property type="molecule type" value="Genomic_DNA"/>
</dbReference>
<keyword evidence="5 11" id="KW-0067">ATP-binding</keyword>
<dbReference type="InterPro" id="IPR027417">
    <property type="entry name" value="P-loop_NTPase"/>
</dbReference>
<dbReference type="HOGENOM" id="CLU_000604_84_9_5"/>
<evidence type="ECO:0000256" key="7">
    <source>
        <dbReference type="ARBA" id="ARBA00023136"/>
    </source>
</evidence>
<dbReference type="STRING" id="1384459.GL4_3316"/>
<evidence type="ECO:0000256" key="6">
    <source>
        <dbReference type="ARBA" id="ARBA00022989"/>
    </source>
</evidence>
<evidence type="ECO:0000313" key="12">
    <source>
        <dbReference type="Proteomes" id="UP000031643"/>
    </source>
</evidence>